<proteinExistence type="predicted"/>
<dbReference type="InterPro" id="IPR009279">
    <property type="entry name" value="Portal_Mu"/>
</dbReference>
<dbReference type="EMBL" id="NGAF01000002">
    <property type="protein sequence ID" value="OXR46663.1"/>
    <property type="molecule type" value="Genomic_DNA"/>
</dbReference>
<evidence type="ECO:0008006" key="4">
    <source>
        <dbReference type="Google" id="ProtNLM"/>
    </source>
</evidence>
<evidence type="ECO:0000313" key="2">
    <source>
        <dbReference type="EMBL" id="OXR46663.1"/>
    </source>
</evidence>
<name>A0A231HCI5_9NOCA</name>
<feature type="region of interest" description="Disordered" evidence="1">
    <location>
        <begin position="423"/>
        <end position="466"/>
    </location>
</feature>
<dbReference type="RefSeq" id="WP_189594877.1">
    <property type="nucleotide sequence ID" value="NZ_NGAF01000002.1"/>
</dbReference>
<comment type="caution">
    <text evidence="2">The sequence shown here is derived from an EMBL/GenBank/DDBJ whole genome shotgun (WGS) entry which is preliminary data.</text>
</comment>
<feature type="compositionally biased region" description="Pro residues" evidence="1">
    <location>
        <begin position="1"/>
        <end position="11"/>
    </location>
</feature>
<keyword evidence="3" id="KW-1185">Reference proteome</keyword>
<gene>
    <name evidence="2" type="ORF">B7C42_01638</name>
</gene>
<dbReference type="AlphaFoldDB" id="A0A231HCI5"/>
<dbReference type="Proteomes" id="UP000215506">
    <property type="component" value="Unassembled WGS sequence"/>
</dbReference>
<evidence type="ECO:0000256" key="1">
    <source>
        <dbReference type="SAM" id="MobiDB-lite"/>
    </source>
</evidence>
<evidence type="ECO:0000313" key="3">
    <source>
        <dbReference type="Proteomes" id="UP000215506"/>
    </source>
</evidence>
<dbReference type="Pfam" id="PF06074">
    <property type="entry name" value="Portal_Mu"/>
    <property type="match status" value="1"/>
</dbReference>
<protein>
    <recommendedName>
        <fullName evidence="4">Portal protein</fullName>
    </recommendedName>
</protein>
<accession>A0A231HCI5</accession>
<feature type="region of interest" description="Disordered" evidence="1">
    <location>
        <begin position="1"/>
        <end position="21"/>
    </location>
</feature>
<feature type="compositionally biased region" description="Acidic residues" evidence="1">
    <location>
        <begin position="454"/>
        <end position="466"/>
    </location>
</feature>
<reference evidence="2 3" key="1">
    <citation type="submission" date="2017-07" db="EMBL/GenBank/DDBJ databases">
        <title>First draft Genome Sequence of Nocardia cerradoensis isolated from human infection.</title>
        <authorList>
            <person name="Carrasco G."/>
        </authorList>
    </citation>
    <scope>NUCLEOTIDE SEQUENCE [LARGE SCALE GENOMIC DNA]</scope>
    <source>
        <strain evidence="2 3">CNM20130759</strain>
    </source>
</reference>
<sequence>MVDSPRTPPKTSPVRATGMRPATREIGYATSYAGDIWLSDTETNPELRWPRSVWVYDQMLRQDAQIASVHRAITLPVRRTEWRIDPNGAPDEVVEFVAGDLHLPIVGADDESERPKPRIRNGFSWSEHLMLALLCLPFGHSFFEQTYQLDDQGFAHLAKLGPRLPRSIANVVVAPSGDLVSIAQYAMGTMPGLYQAQMIGPGANGGTPIPARRIVPYVLDREGGDWLGKSVLRPVYKNWLIKDEMLRVQAATVRRNGMGVPIYYGGPLDQQDDLEQGLRMANDYQAGDYNGAALPNGAKLRLQGVEGALPDADPVIRYHDEQIARSLLAHFLNLGTQTGSWALGSTFADFFVMSLQTTGQLVADTGTAYIVERLVDLNFGPDVPAPRIVFDEIGSRQDATALAIQQLISVGALVPDRRTEQAIRESMGLPAKEPGAADPGETAQPQQGAPVDGDGSDPNEPQEPDQ</sequence>
<organism evidence="2 3">
    <name type="scientific">Nocardia cerradoensis</name>
    <dbReference type="NCBI Taxonomy" id="85688"/>
    <lineage>
        <taxon>Bacteria</taxon>
        <taxon>Bacillati</taxon>
        <taxon>Actinomycetota</taxon>
        <taxon>Actinomycetes</taxon>
        <taxon>Mycobacteriales</taxon>
        <taxon>Nocardiaceae</taxon>
        <taxon>Nocardia</taxon>
    </lineage>
</organism>